<name>A0A9P6QPG5_9FUNG</name>
<evidence type="ECO:0000313" key="1">
    <source>
        <dbReference type="EMBL" id="KAG0284790.1"/>
    </source>
</evidence>
<accession>A0A9P6QPG5</accession>
<dbReference type="OrthoDB" id="2402888at2759"/>
<feature type="non-terminal residue" evidence="1">
    <location>
        <position position="1"/>
    </location>
</feature>
<protein>
    <submittedName>
        <fullName evidence="1">Uncharacterized protein</fullName>
    </submittedName>
</protein>
<organism evidence="1 2">
    <name type="scientific">Linnemannia gamsii</name>
    <dbReference type="NCBI Taxonomy" id="64522"/>
    <lineage>
        <taxon>Eukaryota</taxon>
        <taxon>Fungi</taxon>
        <taxon>Fungi incertae sedis</taxon>
        <taxon>Mucoromycota</taxon>
        <taxon>Mortierellomycotina</taxon>
        <taxon>Mortierellomycetes</taxon>
        <taxon>Mortierellales</taxon>
        <taxon>Mortierellaceae</taxon>
        <taxon>Linnemannia</taxon>
    </lineage>
</organism>
<proteinExistence type="predicted"/>
<sequence>MCHVLPSDEEQMTEEKAAALVSLNQLDVWKVGDVDLLSKFNDFQQQQTQSRFSLALDGIADITPGSAFSRFLPVEERTLANTICVKSINENWQSLSSILSRVCGQCHSYDEVVKALRKEDTNEPVVDYLRAITYSYSHYLESYEEVSRNINEREGFGDLTWPFIRGALKLIKIQSRCFEIPVIGTKERRNIGRDLYVETEEQAPMADGVALFGDHQIYLAEASLIYEPKLDKEVKDKFKVVRCMRDSWNSQIRSISREAVPPSGLTVFGSTSFGDETKFYAMDFAGTYRLKQVGRMLVPLKRSHFGSRMETCVRS</sequence>
<dbReference type="Proteomes" id="UP000823405">
    <property type="component" value="Unassembled WGS sequence"/>
</dbReference>
<reference evidence="1" key="1">
    <citation type="journal article" date="2020" name="Fungal Divers.">
        <title>Resolving the Mortierellaceae phylogeny through synthesis of multi-gene phylogenetics and phylogenomics.</title>
        <authorList>
            <person name="Vandepol N."/>
            <person name="Liber J."/>
            <person name="Desiro A."/>
            <person name="Na H."/>
            <person name="Kennedy M."/>
            <person name="Barry K."/>
            <person name="Grigoriev I.V."/>
            <person name="Miller A.N."/>
            <person name="O'Donnell K."/>
            <person name="Stajich J.E."/>
            <person name="Bonito G."/>
        </authorList>
    </citation>
    <scope>NUCLEOTIDE SEQUENCE</scope>
    <source>
        <strain evidence="1">NVP60</strain>
    </source>
</reference>
<gene>
    <name evidence="1" type="ORF">BGZ97_008059</name>
</gene>
<keyword evidence="2" id="KW-1185">Reference proteome</keyword>
<dbReference type="AlphaFoldDB" id="A0A9P6QPG5"/>
<evidence type="ECO:0000313" key="2">
    <source>
        <dbReference type="Proteomes" id="UP000823405"/>
    </source>
</evidence>
<comment type="caution">
    <text evidence="1">The sequence shown here is derived from an EMBL/GenBank/DDBJ whole genome shotgun (WGS) entry which is preliminary data.</text>
</comment>
<dbReference type="EMBL" id="JAAAIN010003638">
    <property type="protein sequence ID" value="KAG0284790.1"/>
    <property type="molecule type" value="Genomic_DNA"/>
</dbReference>